<feature type="domain" description="BRCT" evidence="10">
    <location>
        <begin position="751"/>
        <end position="843"/>
    </location>
</feature>
<dbReference type="CDD" id="cd17738">
    <property type="entry name" value="BRCT_TopBP1_rpt7"/>
    <property type="match status" value="1"/>
</dbReference>
<dbReference type="Proteomes" id="UP000053201">
    <property type="component" value="Unassembled WGS sequence"/>
</dbReference>
<dbReference type="InterPro" id="IPR036420">
    <property type="entry name" value="BRCT_dom_sf"/>
</dbReference>
<dbReference type="Gene3D" id="3.40.50.10190">
    <property type="entry name" value="BRCT domain"/>
    <property type="match status" value="8"/>
</dbReference>
<evidence type="ECO:0000256" key="6">
    <source>
        <dbReference type="ARBA" id="ARBA00023204"/>
    </source>
</evidence>
<evidence type="ECO:0000256" key="9">
    <source>
        <dbReference type="SAM" id="MobiDB-lite"/>
    </source>
</evidence>
<dbReference type="InterPro" id="IPR057595">
    <property type="entry name" value="TopB1_SLF1_BRCT"/>
</dbReference>
<feature type="domain" description="BRCT" evidence="10">
    <location>
        <begin position="449"/>
        <end position="536"/>
    </location>
</feature>
<keyword evidence="3" id="KW-0963">Cytoplasm</keyword>
<dbReference type="GO" id="GO:0033314">
    <property type="term" value="P:mitotic DNA replication checkpoint signaling"/>
    <property type="evidence" value="ECO:0007669"/>
    <property type="project" value="TreeGrafter"/>
</dbReference>
<dbReference type="PANTHER" id="PTHR13561:SF20">
    <property type="entry name" value="DNA TOPOISOMERASE 2-BINDING PROTEIN 1"/>
    <property type="match status" value="1"/>
</dbReference>
<feature type="compositionally biased region" description="Polar residues" evidence="9">
    <location>
        <begin position="406"/>
        <end position="423"/>
    </location>
</feature>
<dbReference type="Pfam" id="PF12738">
    <property type="entry name" value="PTCB-BRCT"/>
    <property type="match status" value="2"/>
</dbReference>
<feature type="domain" description="BRCT" evidence="10">
    <location>
        <begin position="233"/>
        <end position="309"/>
    </location>
</feature>
<evidence type="ECO:0000256" key="7">
    <source>
        <dbReference type="ARBA" id="ARBA00023212"/>
    </source>
</evidence>
<dbReference type="CDD" id="cd17727">
    <property type="entry name" value="BRCT_TopBP1_rpt6"/>
    <property type="match status" value="1"/>
</dbReference>
<protein>
    <recommendedName>
        <fullName evidence="10">BRCT domain-containing protein</fullName>
    </recommendedName>
</protein>
<dbReference type="GO" id="GO:0007095">
    <property type="term" value="P:mitotic G2 DNA damage checkpoint signaling"/>
    <property type="evidence" value="ECO:0007669"/>
    <property type="project" value="TreeGrafter"/>
</dbReference>
<dbReference type="InterPro" id="IPR059215">
    <property type="entry name" value="BRCT2_TopBP1-like"/>
</dbReference>
<feature type="domain" description="BRCT" evidence="10">
    <location>
        <begin position="101"/>
        <end position="189"/>
    </location>
</feature>
<dbReference type="Pfam" id="PF00533">
    <property type="entry name" value="BRCT"/>
    <property type="match status" value="5"/>
</dbReference>
<evidence type="ECO:0000259" key="10">
    <source>
        <dbReference type="PROSITE" id="PS50172"/>
    </source>
</evidence>
<dbReference type="Pfam" id="PF23294">
    <property type="entry name" value="BRCT_TopB1_SLF1"/>
    <property type="match status" value="1"/>
</dbReference>
<dbReference type="STRING" id="645134.A0A0L0HHS5"/>
<proteinExistence type="predicted"/>
<evidence type="ECO:0000256" key="5">
    <source>
        <dbReference type="ARBA" id="ARBA00022763"/>
    </source>
</evidence>
<keyword evidence="5" id="KW-0227">DNA damage</keyword>
<keyword evidence="6" id="KW-0234">DNA repair</keyword>
<name>A0A0L0HHS5_SPIPD</name>
<keyword evidence="12" id="KW-1185">Reference proteome</keyword>
<dbReference type="CDD" id="cd17731">
    <property type="entry name" value="BRCT_TopBP1_rpt2_like"/>
    <property type="match status" value="2"/>
</dbReference>
<dbReference type="GeneID" id="27687250"/>
<dbReference type="SMART" id="SM00292">
    <property type="entry name" value="BRCT"/>
    <property type="match status" value="7"/>
</dbReference>
<feature type="region of interest" description="Disordered" evidence="9">
    <location>
        <begin position="847"/>
        <end position="923"/>
    </location>
</feature>
<feature type="domain" description="BRCT" evidence="10">
    <location>
        <begin position="1263"/>
        <end position="1344"/>
    </location>
</feature>
<sequence>MLTADDNRQSNMLLKGTVICASSMDRELKQEIRTMVEELGGTYSQGLNVQVNYLLADTVRSEKYRMAAKLSIPIVRTAWIRLCFSHRNDERFDPLKHIAEYELLPFAGLRVAVTNFQPSEVQTIKELVLQNGGDFSGQLTSTCTHLIAACAGSRKHDAAIKWKLNIVNAQWLHDSIAMNACADEILYPIEVKDPNAKVDSTSLALLEDDDSTSQDCALLYLDRCNIYPGEGFSDQQLQQIKKMIRAGGGSMPKAFDGFVTHYLVPGRTASEGDIRMIRTSARFIPVISYQWLRDCYRERMPLPTDSYMIDVGEDPFEASTARRTRCISEQRDITGLNADTVKPKSRLRDAQKRSRSSFQMEDVFADPLETSSMAHRVLTKAREAPNGDESAVIANQAPLEGRGKGSLSTSHPTAISSPRYTSRPNLECNISNQSLAASGIHCERPGSQAYNGVFSGIRFSCSGFGSEEREMLRQLVEGQGGSFIVSLPESTDDHIVIVPLLGSTGKVGLRSRLVTEFWLERCIEDGLLHDMKANILFTPLRQDMPLPGFNRYVIGVSGYEGVERAHLGKLTTIMGATFTETFSKQNTHLLCKPGTDNAKYRRAKDWRIPIVDADWLYTCAAAGYVVHPLEGESVGNTVDVTRRPKASDLFDRNTAFEDKVSDLDEESEFPATGAFQPRFETNAVLSSLITPKAQLRDIGRNVMSGSPLEVSFTKNLEKAVRQANGPRQGSVGQIHSIDSSGSCVEQKNAAPPPTLLQGVIICLSPRVVHRRSALYPIATRMGAEMLVAYSDTCTHYMHQGNRVNEAFRDFKIARQRGKYIVSPSWLVACHETGQRVKELDYPHTYNPHRALSISTPTSSQRMSDTVEDQHPNETSASSSPQEKLERDDVKEDARQHQQSPHADDSRDDQCDVGDDQSAPLPGVEKYVEIIDRLLDAKMTRRRPRHSVLRRDVTVSSIFSDDIPTEDSTKEVGRVDVHPFTQTQIANRQQEEAAVIVYDDPDSRVEKRKLLEQIETNGKRPKLSNNEDPSTELEGNGTTTLTDTGIMPQQLKNVHEVNELLRRNSSFTGSTLDANGFTTESEAPIPPNRTVSVCSSGIKEPSYARTTSMGISSVSERTISVPTTVTPPSMRKSSRMSISTRVLEPAARKFLLSGLPREERVRMSQLISRLGGTVLEYDCWHPDCTHLIVSKPARTEKPLAAIAAGAWVLRPTYIEACKTAARFLDEVDYEWVPDPDTPPIDRNVFSAPRRWRLKLQNAEMVNGIRKGSFTGWKVLLLVDNRKKDGFTRLLNAGGAKVVANPKTFRGVNTEDLTYVITDQEPSTLRKQAVLMRLASRSIPFVDPNYCGEYLFGEPPPSPSRWQINILGNES</sequence>
<dbReference type="PROSITE" id="PS50172">
    <property type="entry name" value="BRCT"/>
    <property type="match status" value="8"/>
</dbReference>
<reference evidence="11 12" key="1">
    <citation type="submission" date="2009-08" db="EMBL/GenBank/DDBJ databases">
        <title>The Genome Sequence of Spizellomyces punctatus strain DAOM BR117.</title>
        <authorList>
            <consortium name="The Broad Institute Genome Sequencing Platform"/>
            <person name="Russ C."/>
            <person name="Cuomo C."/>
            <person name="Shea T."/>
            <person name="Young S.K."/>
            <person name="Zeng Q."/>
            <person name="Koehrsen M."/>
            <person name="Haas B."/>
            <person name="Borodovsky M."/>
            <person name="Guigo R."/>
            <person name="Alvarado L."/>
            <person name="Berlin A."/>
            <person name="Bochicchio J."/>
            <person name="Borenstein D."/>
            <person name="Chapman S."/>
            <person name="Chen Z."/>
            <person name="Engels R."/>
            <person name="Freedman E."/>
            <person name="Gellesch M."/>
            <person name="Goldberg J."/>
            <person name="Griggs A."/>
            <person name="Gujja S."/>
            <person name="Heiman D."/>
            <person name="Hepburn T."/>
            <person name="Howarth C."/>
            <person name="Jen D."/>
            <person name="Larson L."/>
            <person name="Lewis B."/>
            <person name="Mehta T."/>
            <person name="Park D."/>
            <person name="Pearson M."/>
            <person name="Roberts A."/>
            <person name="Saif S."/>
            <person name="Shenoy N."/>
            <person name="Sisk P."/>
            <person name="Stolte C."/>
            <person name="Sykes S."/>
            <person name="Thomson T."/>
            <person name="Walk T."/>
            <person name="White J."/>
            <person name="Yandava C."/>
            <person name="Burger G."/>
            <person name="Gray M.W."/>
            <person name="Holland P.W.H."/>
            <person name="King N."/>
            <person name="Lang F.B.F."/>
            <person name="Roger A.J."/>
            <person name="Ruiz-Trillo I."/>
            <person name="Lander E."/>
            <person name="Nusbaum C."/>
        </authorList>
    </citation>
    <scope>NUCLEOTIDE SEQUENCE [LARGE SCALE GENOMIC DNA]</scope>
    <source>
        <strain evidence="11 12">DAOM BR117</strain>
    </source>
</reference>
<dbReference type="CDD" id="cd17728">
    <property type="entry name" value="BRCT_TopBP1_rpt8"/>
    <property type="match status" value="1"/>
</dbReference>
<dbReference type="GO" id="GO:0006281">
    <property type="term" value="P:DNA repair"/>
    <property type="evidence" value="ECO:0007669"/>
    <property type="project" value="UniProtKB-KW"/>
</dbReference>
<dbReference type="RefSeq" id="XP_016608672.1">
    <property type="nucleotide sequence ID" value="XM_016752009.1"/>
</dbReference>
<dbReference type="InterPro" id="IPR001357">
    <property type="entry name" value="BRCT_dom"/>
</dbReference>
<dbReference type="OMA" id="NVHCLKT"/>
<gene>
    <name evidence="11" type="ORF">SPPG_03760</name>
</gene>
<feature type="compositionally biased region" description="Basic and acidic residues" evidence="9">
    <location>
        <begin position="882"/>
        <end position="909"/>
    </location>
</feature>
<dbReference type="GO" id="GO:0005634">
    <property type="term" value="C:nucleus"/>
    <property type="evidence" value="ECO:0007669"/>
    <property type="project" value="UniProtKB-SubCell"/>
</dbReference>
<dbReference type="GO" id="GO:0006270">
    <property type="term" value="P:DNA replication initiation"/>
    <property type="evidence" value="ECO:0007669"/>
    <property type="project" value="TreeGrafter"/>
</dbReference>
<dbReference type="VEuPathDB" id="FungiDB:SPPG_03760"/>
<evidence type="ECO:0000256" key="2">
    <source>
        <dbReference type="ARBA" id="ARBA00004300"/>
    </source>
</evidence>
<evidence type="ECO:0000313" key="11">
    <source>
        <dbReference type="EMBL" id="KND00633.1"/>
    </source>
</evidence>
<dbReference type="SUPFAM" id="SSF52113">
    <property type="entry name" value="BRCT domain"/>
    <property type="match status" value="7"/>
</dbReference>
<evidence type="ECO:0000256" key="1">
    <source>
        <dbReference type="ARBA" id="ARBA00004123"/>
    </source>
</evidence>
<evidence type="ECO:0000256" key="3">
    <source>
        <dbReference type="ARBA" id="ARBA00022490"/>
    </source>
</evidence>
<feature type="compositionally biased region" description="Polar residues" evidence="9">
    <location>
        <begin position="872"/>
        <end position="881"/>
    </location>
</feature>
<feature type="region of interest" description="Disordered" evidence="9">
    <location>
        <begin position="397"/>
        <end position="423"/>
    </location>
</feature>
<feature type="domain" description="BRCT" evidence="10">
    <location>
        <begin position="9"/>
        <end position="88"/>
    </location>
</feature>
<dbReference type="eggNOG" id="KOG1929">
    <property type="taxonomic scope" value="Eukaryota"/>
</dbReference>
<feature type="compositionally biased region" description="Polar residues" evidence="9">
    <location>
        <begin position="852"/>
        <end position="863"/>
    </location>
</feature>
<evidence type="ECO:0000256" key="8">
    <source>
        <dbReference type="ARBA" id="ARBA00023242"/>
    </source>
</evidence>
<dbReference type="EMBL" id="KQ257455">
    <property type="protein sequence ID" value="KND00633.1"/>
    <property type="molecule type" value="Genomic_DNA"/>
</dbReference>
<feature type="domain" description="BRCT" evidence="10">
    <location>
        <begin position="541"/>
        <end position="619"/>
    </location>
</feature>
<evidence type="ECO:0000256" key="4">
    <source>
        <dbReference type="ARBA" id="ARBA00022737"/>
    </source>
</evidence>
<dbReference type="PANTHER" id="PTHR13561">
    <property type="entry name" value="DNA REPLICATION REGULATOR DPB11-RELATED"/>
    <property type="match status" value="1"/>
</dbReference>
<evidence type="ECO:0000313" key="12">
    <source>
        <dbReference type="Proteomes" id="UP000053201"/>
    </source>
</evidence>
<feature type="region of interest" description="Disordered" evidence="9">
    <location>
        <begin position="1011"/>
        <end position="1043"/>
    </location>
</feature>
<dbReference type="InParanoid" id="A0A0L0HHS5"/>
<keyword evidence="8" id="KW-0539">Nucleus</keyword>
<keyword evidence="7" id="KW-0206">Cytoskeleton</keyword>
<dbReference type="InterPro" id="IPR049936">
    <property type="entry name" value="TopBP1_BRCT_8"/>
</dbReference>
<organism evidence="11 12">
    <name type="scientific">Spizellomyces punctatus (strain DAOM BR117)</name>
    <dbReference type="NCBI Taxonomy" id="645134"/>
    <lineage>
        <taxon>Eukaryota</taxon>
        <taxon>Fungi</taxon>
        <taxon>Fungi incertae sedis</taxon>
        <taxon>Chytridiomycota</taxon>
        <taxon>Chytridiomycota incertae sedis</taxon>
        <taxon>Chytridiomycetes</taxon>
        <taxon>Spizellomycetales</taxon>
        <taxon>Spizellomycetaceae</taxon>
        <taxon>Spizellomyces</taxon>
    </lineage>
</organism>
<feature type="compositionally biased region" description="Low complexity" evidence="9">
    <location>
        <begin position="1031"/>
        <end position="1043"/>
    </location>
</feature>
<feature type="domain" description="BRCT" evidence="10">
    <location>
        <begin position="1149"/>
        <end position="1230"/>
    </location>
</feature>
<dbReference type="FunFam" id="3.40.50.10190:FF:000018">
    <property type="entry name" value="DNA topoisomerase 2-binding protein 1"/>
    <property type="match status" value="1"/>
</dbReference>
<accession>A0A0L0HHS5</accession>
<dbReference type="OrthoDB" id="2143040at2759"/>
<comment type="subcellular location">
    <subcellularLocation>
        <location evidence="2">Cytoplasm</location>
        <location evidence="2">Cytoskeleton</location>
        <location evidence="2">Microtubule organizing center</location>
        <location evidence="2">Centrosome</location>
    </subcellularLocation>
    <subcellularLocation>
        <location evidence="1">Nucleus</location>
    </subcellularLocation>
</comment>
<keyword evidence="4" id="KW-0677">Repeat</keyword>